<dbReference type="STRING" id="2903.R1EQU8"/>
<dbReference type="Gene3D" id="3.20.20.100">
    <property type="entry name" value="NADP-dependent oxidoreductase domain"/>
    <property type="match status" value="1"/>
</dbReference>
<dbReference type="HOGENOM" id="CLU_023205_0_1_1"/>
<dbReference type="InterPro" id="IPR023210">
    <property type="entry name" value="NADP_OxRdtase_dom"/>
</dbReference>
<reference evidence="5" key="2">
    <citation type="submission" date="2024-10" db="UniProtKB">
        <authorList>
            <consortium name="EnsemblProtists"/>
        </authorList>
    </citation>
    <scope>IDENTIFICATION</scope>
</reference>
<proteinExistence type="inferred from homology"/>
<protein>
    <recommendedName>
        <fullName evidence="4">NADP-dependent oxidoreductase domain-containing protein</fullName>
    </recommendedName>
</protein>
<dbReference type="InterPro" id="IPR018170">
    <property type="entry name" value="Aldo/ket_reductase_CS"/>
</dbReference>
<dbReference type="InterPro" id="IPR036812">
    <property type="entry name" value="NAD(P)_OxRdtase_dom_sf"/>
</dbReference>
<dbReference type="PROSITE" id="PS00062">
    <property type="entry name" value="ALDOKETO_REDUCTASE_2"/>
    <property type="match status" value="1"/>
</dbReference>
<evidence type="ECO:0000259" key="4">
    <source>
        <dbReference type="Pfam" id="PF00248"/>
    </source>
</evidence>
<organism evidence="5 6">
    <name type="scientific">Emiliania huxleyi (strain CCMP1516)</name>
    <dbReference type="NCBI Taxonomy" id="280463"/>
    <lineage>
        <taxon>Eukaryota</taxon>
        <taxon>Haptista</taxon>
        <taxon>Haptophyta</taxon>
        <taxon>Prymnesiophyceae</taxon>
        <taxon>Isochrysidales</taxon>
        <taxon>Noelaerhabdaceae</taxon>
        <taxon>Emiliania</taxon>
    </lineage>
</organism>
<evidence type="ECO:0000256" key="3">
    <source>
        <dbReference type="ARBA" id="ARBA00023002"/>
    </source>
</evidence>
<comment type="similarity">
    <text evidence="1">Belongs to the aldo/keto reductase family.</text>
</comment>
<accession>A0A0D3JZN0</accession>
<keyword evidence="6" id="KW-1185">Reference proteome</keyword>
<sequence>MKLLRIFCLYPCALAFALAAILIGFFSQAHIPEGRAFATIIPLAGGYLPATIVGDSWWEDRTPTPRVPANLMPAARPSGEKFVPLLGTQDNFPMLGLGLCCRATAYDFHSVSRSVLWYLLKGGRHLDAAYLYMNNEAIGHAIAAAADRGVPRSELFVTSKLGPRFFSGLSPEVELKLMLQQLGLDYLDLVLLHHPEGIGGMIGKCANGTAAECRANAWVKLSALRAQGLIRNLGVSNFQISQIQPLEALGLAPVSVNQVQYNPWVPDWQQDVVDYCQKKGIVVTAWSPFQGTMMQHASLFTVQSLQEVARAKGKTVAQVMLRWALQKGVVAIPGTSNPAHMDENLAAYSFELTAGEMAVIDGVRSDPKAKGFVAIGFEKNDS</sequence>
<dbReference type="SUPFAM" id="SSF51430">
    <property type="entry name" value="NAD(P)-linked oxidoreductase"/>
    <property type="match status" value="1"/>
</dbReference>
<dbReference type="PANTHER" id="PTHR43827">
    <property type="entry name" value="2,5-DIKETO-D-GLUCONIC ACID REDUCTASE"/>
    <property type="match status" value="1"/>
</dbReference>
<evidence type="ECO:0000256" key="2">
    <source>
        <dbReference type="ARBA" id="ARBA00022857"/>
    </source>
</evidence>
<dbReference type="Proteomes" id="UP000013827">
    <property type="component" value="Unassembled WGS sequence"/>
</dbReference>
<dbReference type="GeneID" id="17274510"/>
<dbReference type="KEGG" id="ehx:EMIHUDRAFT_424086"/>
<keyword evidence="3" id="KW-0560">Oxidoreductase</keyword>
<evidence type="ECO:0000313" key="6">
    <source>
        <dbReference type="Proteomes" id="UP000013827"/>
    </source>
</evidence>
<evidence type="ECO:0000313" key="5">
    <source>
        <dbReference type="EnsemblProtists" id="EOD28965"/>
    </source>
</evidence>
<feature type="domain" description="NADP-dependent oxidoreductase" evidence="4">
    <location>
        <begin position="106"/>
        <end position="363"/>
    </location>
</feature>
<keyword evidence="2" id="KW-0521">NADP</keyword>
<dbReference type="PaxDb" id="2903-EOD28965"/>
<evidence type="ECO:0000256" key="1">
    <source>
        <dbReference type="ARBA" id="ARBA00007905"/>
    </source>
</evidence>
<dbReference type="OMA" id="ANNQIQF"/>
<dbReference type="eggNOG" id="KOG1577">
    <property type="taxonomic scope" value="Eukaryota"/>
</dbReference>
<reference evidence="6" key="1">
    <citation type="journal article" date="2013" name="Nature">
        <title>Pan genome of the phytoplankton Emiliania underpins its global distribution.</title>
        <authorList>
            <person name="Read B.A."/>
            <person name="Kegel J."/>
            <person name="Klute M.J."/>
            <person name="Kuo A."/>
            <person name="Lefebvre S.C."/>
            <person name="Maumus F."/>
            <person name="Mayer C."/>
            <person name="Miller J."/>
            <person name="Monier A."/>
            <person name="Salamov A."/>
            <person name="Young J."/>
            <person name="Aguilar M."/>
            <person name="Claverie J.M."/>
            <person name="Frickenhaus S."/>
            <person name="Gonzalez K."/>
            <person name="Herman E.K."/>
            <person name="Lin Y.C."/>
            <person name="Napier J."/>
            <person name="Ogata H."/>
            <person name="Sarno A.F."/>
            <person name="Shmutz J."/>
            <person name="Schroeder D."/>
            <person name="de Vargas C."/>
            <person name="Verret F."/>
            <person name="von Dassow P."/>
            <person name="Valentin K."/>
            <person name="Van de Peer Y."/>
            <person name="Wheeler G."/>
            <person name="Dacks J.B."/>
            <person name="Delwiche C.F."/>
            <person name="Dyhrman S.T."/>
            <person name="Glockner G."/>
            <person name="John U."/>
            <person name="Richards T."/>
            <person name="Worden A.Z."/>
            <person name="Zhang X."/>
            <person name="Grigoriev I.V."/>
            <person name="Allen A.E."/>
            <person name="Bidle K."/>
            <person name="Borodovsky M."/>
            <person name="Bowler C."/>
            <person name="Brownlee C."/>
            <person name="Cock J.M."/>
            <person name="Elias M."/>
            <person name="Gladyshev V.N."/>
            <person name="Groth M."/>
            <person name="Guda C."/>
            <person name="Hadaegh A."/>
            <person name="Iglesias-Rodriguez M.D."/>
            <person name="Jenkins J."/>
            <person name="Jones B.M."/>
            <person name="Lawson T."/>
            <person name="Leese F."/>
            <person name="Lindquist E."/>
            <person name="Lobanov A."/>
            <person name="Lomsadze A."/>
            <person name="Malik S.B."/>
            <person name="Marsh M.E."/>
            <person name="Mackinder L."/>
            <person name="Mock T."/>
            <person name="Mueller-Roeber B."/>
            <person name="Pagarete A."/>
            <person name="Parker M."/>
            <person name="Probert I."/>
            <person name="Quesneville H."/>
            <person name="Raines C."/>
            <person name="Rensing S.A."/>
            <person name="Riano-Pachon D.M."/>
            <person name="Richier S."/>
            <person name="Rokitta S."/>
            <person name="Shiraiwa Y."/>
            <person name="Soanes D.M."/>
            <person name="van der Giezen M."/>
            <person name="Wahlund T.M."/>
            <person name="Williams B."/>
            <person name="Wilson W."/>
            <person name="Wolfe G."/>
            <person name="Wurch L.L."/>
        </authorList>
    </citation>
    <scope>NUCLEOTIDE SEQUENCE</scope>
</reference>
<dbReference type="CDD" id="cd19071">
    <property type="entry name" value="AKR_AKR1-5-like"/>
    <property type="match status" value="1"/>
</dbReference>
<dbReference type="InterPro" id="IPR020471">
    <property type="entry name" value="AKR"/>
</dbReference>
<dbReference type="Pfam" id="PF00248">
    <property type="entry name" value="Aldo_ket_red"/>
    <property type="match status" value="1"/>
</dbReference>
<dbReference type="EnsemblProtists" id="EOD28965">
    <property type="protein sequence ID" value="EOD28965"/>
    <property type="gene ID" value="EMIHUDRAFT_424086"/>
</dbReference>
<name>A0A0D3JZN0_EMIH1</name>
<dbReference type="PANTHER" id="PTHR43827:SF3">
    <property type="entry name" value="NADP-DEPENDENT OXIDOREDUCTASE DOMAIN-CONTAINING PROTEIN"/>
    <property type="match status" value="1"/>
</dbReference>
<dbReference type="GO" id="GO:0016616">
    <property type="term" value="F:oxidoreductase activity, acting on the CH-OH group of donors, NAD or NADP as acceptor"/>
    <property type="evidence" value="ECO:0007669"/>
    <property type="project" value="UniProtKB-ARBA"/>
</dbReference>
<dbReference type="RefSeq" id="XP_005781394.1">
    <property type="nucleotide sequence ID" value="XM_005781337.1"/>
</dbReference>
<dbReference type="AlphaFoldDB" id="A0A0D3JZN0"/>
<dbReference type="PRINTS" id="PR00069">
    <property type="entry name" value="ALDKETRDTASE"/>
</dbReference>